<dbReference type="AlphaFoldDB" id="A0A0C3ITD5"/>
<protein>
    <submittedName>
        <fullName evidence="1">Uncharacterized protein</fullName>
    </submittedName>
</protein>
<keyword evidence="2" id="KW-1185">Reference proteome</keyword>
<evidence type="ECO:0000313" key="1">
    <source>
        <dbReference type="EMBL" id="KIO00168.1"/>
    </source>
</evidence>
<reference evidence="2" key="2">
    <citation type="submission" date="2015-01" db="EMBL/GenBank/DDBJ databases">
        <title>Evolutionary Origins and Diversification of the Mycorrhizal Mutualists.</title>
        <authorList>
            <consortium name="DOE Joint Genome Institute"/>
            <consortium name="Mycorrhizal Genomics Consortium"/>
            <person name="Kohler A."/>
            <person name="Kuo A."/>
            <person name="Nagy L.G."/>
            <person name="Floudas D."/>
            <person name="Copeland A."/>
            <person name="Barry K.W."/>
            <person name="Cichocki N."/>
            <person name="Veneault-Fourrey C."/>
            <person name="LaButti K."/>
            <person name="Lindquist E.A."/>
            <person name="Lipzen A."/>
            <person name="Lundell T."/>
            <person name="Morin E."/>
            <person name="Murat C."/>
            <person name="Riley R."/>
            <person name="Ohm R."/>
            <person name="Sun H."/>
            <person name="Tunlid A."/>
            <person name="Henrissat B."/>
            <person name="Grigoriev I.V."/>
            <person name="Hibbett D.S."/>
            <person name="Martin F."/>
        </authorList>
    </citation>
    <scope>NUCLEOTIDE SEQUENCE [LARGE SCALE GENOMIC DNA]</scope>
    <source>
        <strain evidence="2">Marx 270</strain>
    </source>
</reference>
<sequence length="141" mass="15753">MTMTATTNALKVVFESCDPRSFGSRGFIYFGLRPWKFRAELIGSTAIGRRSGNNPGVIIASTRSRSVSHRYGLQGVSFYGLDLRRAAWRRRMGDCEPRHTSYVGSDSGTQFAKSLNVHQPEDTLIFSTTMRFDVYQVQGGS</sequence>
<dbReference type="Proteomes" id="UP000054217">
    <property type="component" value="Unassembled WGS sequence"/>
</dbReference>
<dbReference type="InParanoid" id="A0A0C3ITD5"/>
<name>A0A0C3ITD5_PISTI</name>
<evidence type="ECO:0000313" key="2">
    <source>
        <dbReference type="Proteomes" id="UP000054217"/>
    </source>
</evidence>
<dbReference type="HOGENOM" id="CLU_1826062_0_0_1"/>
<proteinExistence type="predicted"/>
<accession>A0A0C3ITD5</accession>
<reference evidence="1 2" key="1">
    <citation type="submission" date="2014-04" db="EMBL/GenBank/DDBJ databases">
        <authorList>
            <consortium name="DOE Joint Genome Institute"/>
            <person name="Kuo A."/>
            <person name="Kohler A."/>
            <person name="Costa M.D."/>
            <person name="Nagy L.G."/>
            <person name="Floudas D."/>
            <person name="Copeland A."/>
            <person name="Barry K.W."/>
            <person name="Cichocki N."/>
            <person name="Veneault-Fourrey C."/>
            <person name="LaButti K."/>
            <person name="Lindquist E.A."/>
            <person name="Lipzen A."/>
            <person name="Lundell T."/>
            <person name="Morin E."/>
            <person name="Murat C."/>
            <person name="Sun H."/>
            <person name="Tunlid A."/>
            <person name="Henrissat B."/>
            <person name="Grigoriev I.V."/>
            <person name="Hibbett D.S."/>
            <person name="Martin F."/>
            <person name="Nordberg H.P."/>
            <person name="Cantor M.N."/>
            <person name="Hua S.X."/>
        </authorList>
    </citation>
    <scope>NUCLEOTIDE SEQUENCE [LARGE SCALE GENOMIC DNA]</scope>
    <source>
        <strain evidence="1 2">Marx 270</strain>
    </source>
</reference>
<organism evidence="1 2">
    <name type="scientific">Pisolithus tinctorius Marx 270</name>
    <dbReference type="NCBI Taxonomy" id="870435"/>
    <lineage>
        <taxon>Eukaryota</taxon>
        <taxon>Fungi</taxon>
        <taxon>Dikarya</taxon>
        <taxon>Basidiomycota</taxon>
        <taxon>Agaricomycotina</taxon>
        <taxon>Agaricomycetes</taxon>
        <taxon>Agaricomycetidae</taxon>
        <taxon>Boletales</taxon>
        <taxon>Sclerodermatineae</taxon>
        <taxon>Pisolithaceae</taxon>
        <taxon>Pisolithus</taxon>
    </lineage>
</organism>
<dbReference type="EMBL" id="KN831998">
    <property type="protein sequence ID" value="KIO00168.1"/>
    <property type="molecule type" value="Genomic_DNA"/>
</dbReference>
<gene>
    <name evidence="1" type="ORF">M404DRAFT_29782</name>
</gene>